<comment type="catalytic activity">
    <reaction evidence="9">
        <text>tRNA(Lys) + L-lysine + ATP = L-lysyl-tRNA(Lys) + AMP + diphosphate</text>
        <dbReference type="Rhea" id="RHEA:20792"/>
        <dbReference type="Rhea" id="RHEA-COMP:9696"/>
        <dbReference type="Rhea" id="RHEA-COMP:9697"/>
        <dbReference type="ChEBI" id="CHEBI:30616"/>
        <dbReference type="ChEBI" id="CHEBI:32551"/>
        <dbReference type="ChEBI" id="CHEBI:33019"/>
        <dbReference type="ChEBI" id="CHEBI:78442"/>
        <dbReference type="ChEBI" id="CHEBI:78529"/>
        <dbReference type="ChEBI" id="CHEBI:456215"/>
        <dbReference type="EC" id="6.1.1.6"/>
    </reaction>
</comment>
<keyword evidence="6" id="KW-0648">Protein biosynthesis</keyword>
<dbReference type="Gene3D" id="3.30.930.10">
    <property type="entry name" value="Bira Bifunctional Protein, Domain 2"/>
    <property type="match status" value="1"/>
</dbReference>
<dbReference type="Gene3D" id="2.40.50.140">
    <property type="entry name" value="Nucleic acid-binding proteins"/>
    <property type="match status" value="1"/>
</dbReference>
<dbReference type="EC" id="6.1.1.6" evidence="2"/>
<dbReference type="OrthoDB" id="21243at2759"/>
<name>A0A2Z6LZ46_TRISU</name>
<dbReference type="InterPro" id="IPR034762">
    <property type="entry name" value="Lys-tRNA-ligase_II_bac/euk"/>
</dbReference>
<evidence type="ECO:0000259" key="11">
    <source>
        <dbReference type="PROSITE" id="PS50862"/>
    </source>
</evidence>
<dbReference type="Pfam" id="PF00152">
    <property type="entry name" value="tRNA-synt_2"/>
    <property type="match status" value="2"/>
</dbReference>
<accession>A0A2Z6LZ46</accession>
<feature type="region of interest" description="Disordered" evidence="10">
    <location>
        <begin position="1"/>
        <end position="48"/>
    </location>
</feature>
<reference evidence="13" key="1">
    <citation type="journal article" date="2017" name="Front. Plant Sci.">
        <title>Climate Clever Clovers: New Paradigm to Reduce the Environmental Footprint of Ruminants by Breeding Low Methanogenic Forages Utilizing Haplotype Variation.</title>
        <authorList>
            <person name="Kaur P."/>
            <person name="Appels R."/>
            <person name="Bayer P.E."/>
            <person name="Keeble-Gagnere G."/>
            <person name="Wang J."/>
            <person name="Hirakawa H."/>
            <person name="Shirasawa K."/>
            <person name="Vercoe P."/>
            <person name="Stefanova K."/>
            <person name="Durmic Z."/>
            <person name="Nichols P."/>
            <person name="Revell C."/>
            <person name="Isobe S.N."/>
            <person name="Edwards D."/>
            <person name="Erskine W."/>
        </authorList>
    </citation>
    <scope>NUCLEOTIDE SEQUENCE [LARGE SCALE GENOMIC DNA]</scope>
    <source>
        <strain evidence="13">cv. Daliak</strain>
    </source>
</reference>
<sequence>METTSSEPAAPVTTHTRSSGTNREQNGSQATEIQSSRSNRPASANQEDIDQTCENRLKYLASLKAEGNNPYPHKFCVSMSIDQYIDRYGELSDGEHLEDVSVSLAGRIMQKRSSGAKLVFYDLYSCGFKVQVMACARKSDLDEVEFCKFHSTVKRGDIVGVTGFPGKSKKGELSIFPKTFIVLSHCLHLMPNQKSVAAAPNNVNLMGNSWVPGMPRNPENYILNQEKRYHSRYLDLMLNYEVREIFKTRSKIISYIRRFLDDLEFMEVETPMMNRIAGGAAARPFATHHNELNLKLFMRIAPELYLKQLVVGGLERVYEIGKQFRNEGIDLTHNPEFTTCEFYMAYMDYYDVMEITERMLSGMVYELTKGSYIVNYHANGVDKDPIQIDFTPPFRRIDMIEELENMAGISIPKDLTSEEANIYLKNVCLKYDIKCSPPQTTARLLDKLVGHFLEETCVNPTFIINHPEIMSPLAKWHRSKPGLTERFELFVNKHEDRQSGDDEAMVLDKSFCTALEYGLPPTGGWGLGIDRLTMILTDSQNIKEVLLFPAM</sequence>
<dbReference type="InterPro" id="IPR006195">
    <property type="entry name" value="aa-tRNA-synth_II"/>
</dbReference>
<feature type="compositionally biased region" description="Polar residues" evidence="10">
    <location>
        <begin position="1"/>
        <end position="46"/>
    </location>
</feature>
<dbReference type="GO" id="GO:0005829">
    <property type="term" value="C:cytosol"/>
    <property type="evidence" value="ECO:0007669"/>
    <property type="project" value="TreeGrafter"/>
</dbReference>
<dbReference type="EMBL" id="DF973256">
    <property type="protein sequence ID" value="GAU22873.1"/>
    <property type="molecule type" value="Genomic_DNA"/>
</dbReference>
<dbReference type="Proteomes" id="UP000242715">
    <property type="component" value="Unassembled WGS sequence"/>
</dbReference>
<dbReference type="InterPro" id="IPR004365">
    <property type="entry name" value="NA-bd_OB_tRNA"/>
</dbReference>
<feature type="domain" description="Aminoacyl-transfer RNA synthetases class-II family profile" evidence="11">
    <location>
        <begin position="246"/>
        <end position="549"/>
    </location>
</feature>
<dbReference type="GO" id="GO:0000049">
    <property type="term" value="F:tRNA binding"/>
    <property type="evidence" value="ECO:0007669"/>
    <property type="project" value="TreeGrafter"/>
</dbReference>
<evidence type="ECO:0000313" key="12">
    <source>
        <dbReference type="EMBL" id="GAU22873.1"/>
    </source>
</evidence>
<dbReference type="PROSITE" id="PS50862">
    <property type="entry name" value="AA_TRNA_LIGASE_II"/>
    <property type="match status" value="1"/>
</dbReference>
<comment type="similarity">
    <text evidence="1">Belongs to the class-II aminoacyl-tRNA synthetase family.</text>
</comment>
<dbReference type="InterPro" id="IPR004364">
    <property type="entry name" value="Aa-tRNA-synt_II"/>
</dbReference>
<dbReference type="SUPFAM" id="SSF50249">
    <property type="entry name" value="Nucleic acid-binding proteins"/>
    <property type="match status" value="1"/>
</dbReference>
<evidence type="ECO:0000256" key="9">
    <source>
        <dbReference type="ARBA" id="ARBA00048573"/>
    </source>
</evidence>
<keyword evidence="3" id="KW-0436">Ligase</keyword>
<dbReference type="InterPro" id="IPR045864">
    <property type="entry name" value="aa-tRNA-synth_II/BPL/LPL"/>
</dbReference>
<dbReference type="GO" id="GO:0005524">
    <property type="term" value="F:ATP binding"/>
    <property type="evidence" value="ECO:0007669"/>
    <property type="project" value="UniProtKB-KW"/>
</dbReference>
<evidence type="ECO:0000256" key="3">
    <source>
        <dbReference type="ARBA" id="ARBA00022598"/>
    </source>
</evidence>
<evidence type="ECO:0000256" key="5">
    <source>
        <dbReference type="ARBA" id="ARBA00022840"/>
    </source>
</evidence>
<dbReference type="SUPFAM" id="SSF55681">
    <property type="entry name" value="Class II aaRS and biotin synthetases"/>
    <property type="match status" value="1"/>
</dbReference>
<gene>
    <name evidence="12" type="ORF">TSUD_376840</name>
</gene>
<evidence type="ECO:0000256" key="10">
    <source>
        <dbReference type="SAM" id="MobiDB-lite"/>
    </source>
</evidence>
<dbReference type="GO" id="GO:0004824">
    <property type="term" value="F:lysine-tRNA ligase activity"/>
    <property type="evidence" value="ECO:0007669"/>
    <property type="project" value="UniProtKB-EC"/>
</dbReference>
<proteinExistence type="inferred from homology"/>
<dbReference type="Pfam" id="PF01336">
    <property type="entry name" value="tRNA_anti-codon"/>
    <property type="match status" value="1"/>
</dbReference>
<organism evidence="12 13">
    <name type="scientific">Trifolium subterraneum</name>
    <name type="common">Subterranean clover</name>
    <dbReference type="NCBI Taxonomy" id="3900"/>
    <lineage>
        <taxon>Eukaryota</taxon>
        <taxon>Viridiplantae</taxon>
        <taxon>Streptophyta</taxon>
        <taxon>Embryophyta</taxon>
        <taxon>Tracheophyta</taxon>
        <taxon>Spermatophyta</taxon>
        <taxon>Magnoliopsida</taxon>
        <taxon>eudicotyledons</taxon>
        <taxon>Gunneridae</taxon>
        <taxon>Pentapetalae</taxon>
        <taxon>rosids</taxon>
        <taxon>fabids</taxon>
        <taxon>Fabales</taxon>
        <taxon>Fabaceae</taxon>
        <taxon>Papilionoideae</taxon>
        <taxon>50 kb inversion clade</taxon>
        <taxon>NPAAA clade</taxon>
        <taxon>Hologalegina</taxon>
        <taxon>IRL clade</taxon>
        <taxon>Trifolieae</taxon>
        <taxon>Trifolium</taxon>
    </lineage>
</organism>
<dbReference type="GO" id="GO:0006430">
    <property type="term" value="P:lysyl-tRNA aminoacylation"/>
    <property type="evidence" value="ECO:0007669"/>
    <property type="project" value="InterPro"/>
</dbReference>
<keyword evidence="7" id="KW-0030">Aminoacyl-tRNA synthetase</keyword>
<dbReference type="InterPro" id="IPR044136">
    <property type="entry name" value="Lys-tRNA-ligase_II_N"/>
</dbReference>
<dbReference type="PRINTS" id="PR00982">
    <property type="entry name" value="TRNASYNTHLYS"/>
</dbReference>
<dbReference type="CDD" id="cd00775">
    <property type="entry name" value="LysRS_core"/>
    <property type="match status" value="1"/>
</dbReference>
<evidence type="ECO:0000256" key="4">
    <source>
        <dbReference type="ARBA" id="ARBA00022741"/>
    </source>
</evidence>
<dbReference type="InterPro" id="IPR018149">
    <property type="entry name" value="Lys-tRNA-synth_II_C"/>
</dbReference>
<evidence type="ECO:0000313" key="13">
    <source>
        <dbReference type="Proteomes" id="UP000242715"/>
    </source>
</evidence>
<evidence type="ECO:0000256" key="2">
    <source>
        <dbReference type="ARBA" id="ARBA00013166"/>
    </source>
</evidence>
<evidence type="ECO:0000256" key="1">
    <source>
        <dbReference type="ARBA" id="ARBA00008226"/>
    </source>
</evidence>
<keyword evidence="5" id="KW-0067">ATP-binding</keyword>
<evidence type="ECO:0000256" key="6">
    <source>
        <dbReference type="ARBA" id="ARBA00022917"/>
    </source>
</evidence>
<keyword evidence="4" id="KW-0547">Nucleotide-binding</keyword>
<evidence type="ECO:0000256" key="7">
    <source>
        <dbReference type="ARBA" id="ARBA00023146"/>
    </source>
</evidence>
<dbReference type="InterPro" id="IPR012340">
    <property type="entry name" value="NA-bd_OB-fold"/>
</dbReference>
<dbReference type="AlphaFoldDB" id="A0A2Z6LZ46"/>
<keyword evidence="13" id="KW-1185">Reference proteome</keyword>
<dbReference type="PANTHER" id="PTHR42918">
    <property type="entry name" value="LYSYL-TRNA SYNTHETASE"/>
    <property type="match status" value="1"/>
</dbReference>
<protein>
    <recommendedName>
        <fullName evidence="2">lysine--tRNA ligase</fullName>
        <ecNumber evidence="2">6.1.1.6</ecNumber>
    </recommendedName>
    <alternativeName>
        <fullName evidence="8">Lysyl-tRNA synthetase</fullName>
    </alternativeName>
</protein>
<evidence type="ECO:0000256" key="8">
    <source>
        <dbReference type="ARBA" id="ARBA00030563"/>
    </source>
</evidence>
<dbReference type="PIRSF" id="PIRSF039101">
    <property type="entry name" value="LysRS2"/>
    <property type="match status" value="1"/>
</dbReference>
<dbReference type="FunFam" id="2.40.50.140:FF:000050">
    <property type="entry name" value="Lysine--tRNA ligase"/>
    <property type="match status" value="1"/>
</dbReference>
<dbReference type="CDD" id="cd04322">
    <property type="entry name" value="LysRS_N"/>
    <property type="match status" value="1"/>
</dbReference>
<dbReference type="PANTHER" id="PTHR42918:SF9">
    <property type="entry name" value="LYSINE--TRNA LIGASE"/>
    <property type="match status" value="1"/>
</dbReference>